<protein>
    <submittedName>
        <fullName evidence="2">Uncharacterized protein</fullName>
    </submittedName>
</protein>
<sequence>MRIQPRVGVPARLAVMPSHLRTHSRRDDMATRTERSTASVSRHLTAAKEMQVTGLRCNNNAAYHLARATGYSIRPTASMATSSDLSVQRHTQRLLSPHSATSHHAAKKKKAMIDRGPSHQGFATAKNKKNKTTTPPACFMRVASEPRSRNVCVRR</sequence>
<feature type="compositionally biased region" description="Basic and acidic residues" evidence="1">
    <location>
        <begin position="25"/>
        <end position="35"/>
    </location>
</feature>
<accession>A0A6A5U5F2</accession>
<name>A0A6A5U5F2_9PLEO</name>
<feature type="region of interest" description="Disordered" evidence="1">
    <location>
        <begin position="95"/>
        <end position="135"/>
    </location>
</feature>
<proteinExistence type="predicted"/>
<organism evidence="2 3">
    <name type="scientific">Byssothecium circinans</name>
    <dbReference type="NCBI Taxonomy" id="147558"/>
    <lineage>
        <taxon>Eukaryota</taxon>
        <taxon>Fungi</taxon>
        <taxon>Dikarya</taxon>
        <taxon>Ascomycota</taxon>
        <taxon>Pezizomycotina</taxon>
        <taxon>Dothideomycetes</taxon>
        <taxon>Pleosporomycetidae</taxon>
        <taxon>Pleosporales</taxon>
        <taxon>Massarineae</taxon>
        <taxon>Massarinaceae</taxon>
        <taxon>Byssothecium</taxon>
    </lineage>
</organism>
<evidence type="ECO:0000256" key="1">
    <source>
        <dbReference type="SAM" id="MobiDB-lite"/>
    </source>
</evidence>
<reference evidence="2" key="1">
    <citation type="journal article" date="2020" name="Stud. Mycol.">
        <title>101 Dothideomycetes genomes: a test case for predicting lifestyles and emergence of pathogens.</title>
        <authorList>
            <person name="Haridas S."/>
            <person name="Albert R."/>
            <person name="Binder M."/>
            <person name="Bloem J."/>
            <person name="Labutti K."/>
            <person name="Salamov A."/>
            <person name="Andreopoulos B."/>
            <person name="Baker S."/>
            <person name="Barry K."/>
            <person name="Bills G."/>
            <person name="Bluhm B."/>
            <person name="Cannon C."/>
            <person name="Castanera R."/>
            <person name="Culley D."/>
            <person name="Daum C."/>
            <person name="Ezra D."/>
            <person name="Gonzalez J."/>
            <person name="Henrissat B."/>
            <person name="Kuo A."/>
            <person name="Liang C."/>
            <person name="Lipzen A."/>
            <person name="Lutzoni F."/>
            <person name="Magnuson J."/>
            <person name="Mondo S."/>
            <person name="Nolan M."/>
            <person name="Ohm R."/>
            <person name="Pangilinan J."/>
            <person name="Park H.-J."/>
            <person name="Ramirez L."/>
            <person name="Alfaro M."/>
            <person name="Sun H."/>
            <person name="Tritt A."/>
            <person name="Yoshinaga Y."/>
            <person name="Zwiers L.-H."/>
            <person name="Turgeon B."/>
            <person name="Goodwin S."/>
            <person name="Spatafora J."/>
            <person name="Crous P."/>
            <person name="Grigoriev I."/>
        </authorList>
    </citation>
    <scope>NUCLEOTIDE SEQUENCE</scope>
    <source>
        <strain evidence="2">CBS 675.92</strain>
    </source>
</reference>
<feature type="region of interest" description="Disordered" evidence="1">
    <location>
        <begin position="18"/>
        <end position="42"/>
    </location>
</feature>
<keyword evidence="3" id="KW-1185">Reference proteome</keyword>
<evidence type="ECO:0000313" key="3">
    <source>
        <dbReference type="Proteomes" id="UP000800035"/>
    </source>
</evidence>
<dbReference type="EMBL" id="ML976984">
    <property type="protein sequence ID" value="KAF1959540.1"/>
    <property type="molecule type" value="Genomic_DNA"/>
</dbReference>
<dbReference type="Proteomes" id="UP000800035">
    <property type="component" value="Unassembled WGS sequence"/>
</dbReference>
<dbReference type="AlphaFoldDB" id="A0A6A5U5F2"/>
<evidence type="ECO:0000313" key="2">
    <source>
        <dbReference type="EMBL" id="KAF1959540.1"/>
    </source>
</evidence>
<gene>
    <name evidence="2" type="ORF">CC80DRAFT_302869</name>
</gene>